<evidence type="ECO:0000259" key="13">
    <source>
        <dbReference type="Pfam" id="PF01571"/>
    </source>
</evidence>
<evidence type="ECO:0000313" key="16">
    <source>
        <dbReference type="Proteomes" id="UP001152320"/>
    </source>
</evidence>
<keyword evidence="6 11" id="KW-0808">Transferase</keyword>
<dbReference type="EMBL" id="JAIZAY010000002">
    <property type="protein sequence ID" value="KAJ8046870.1"/>
    <property type="molecule type" value="Genomic_DNA"/>
</dbReference>
<feature type="binding site" evidence="10">
    <location>
        <position position="231"/>
    </location>
    <ligand>
        <name>substrate</name>
    </ligand>
</feature>
<keyword evidence="12" id="KW-0812">Transmembrane</keyword>
<comment type="catalytic activity">
    <reaction evidence="9 11">
        <text>N(6)-[(R)-S(8)-aminomethyldihydrolipoyl]-L-lysyl-[protein] + (6S)-5,6,7,8-tetrahydrofolate = N(6)-[(R)-dihydrolipoyl]-L-lysyl-[protein] + (6R)-5,10-methylene-5,6,7,8-tetrahydrofolate + NH4(+)</text>
        <dbReference type="Rhea" id="RHEA:16945"/>
        <dbReference type="Rhea" id="RHEA-COMP:10475"/>
        <dbReference type="Rhea" id="RHEA-COMP:10492"/>
        <dbReference type="ChEBI" id="CHEBI:15636"/>
        <dbReference type="ChEBI" id="CHEBI:28938"/>
        <dbReference type="ChEBI" id="CHEBI:57453"/>
        <dbReference type="ChEBI" id="CHEBI:83100"/>
        <dbReference type="ChEBI" id="CHEBI:83143"/>
        <dbReference type="EC" id="2.1.2.10"/>
    </reaction>
</comment>
<gene>
    <name evidence="15" type="ORF">HOLleu_05696</name>
</gene>
<dbReference type="SUPFAM" id="SSF103025">
    <property type="entry name" value="Folate-binding domain"/>
    <property type="match status" value="1"/>
</dbReference>
<reference evidence="15" key="1">
    <citation type="submission" date="2021-10" db="EMBL/GenBank/DDBJ databases">
        <title>Tropical sea cucumber genome reveals ecological adaptation and Cuvierian tubules defense mechanism.</title>
        <authorList>
            <person name="Chen T."/>
        </authorList>
    </citation>
    <scope>NUCLEOTIDE SEQUENCE</scope>
    <source>
        <strain evidence="15">Nanhai2018</strain>
        <tissue evidence="15">Muscle</tissue>
    </source>
</reference>
<evidence type="ECO:0000256" key="6">
    <source>
        <dbReference type="ARBA" id="ARBA00022679"/>
    </source>
</evidence>
<feature type="domain" description="GCVT N-terminal" evidence="13">
    <location>
        <begin position="37"/>
        <end position="295"/>
    </location>
</feature>
<feature type="domain" description="Aminomethyltransferase C-terminal" evidence="14">
    <location>
        <begin position="319"/>
        <end position="396"/>
    </location>
</feature>
<dbReference type="PIRSF" id="PIRSF006487">
    <property type="entry name" value="GcvT"/>
    <property type="match status" value="1"/>
</dbReference>
<dbReference type="Gene3D" id="3.30.70.1400">
    <property type="entry name" value="Aminomethyltransferase beta-barrel domains"/>
    <property type="match status" value="1"/>
</dbReference>
<dbReference type="InterPro" id="IPR029043">
    <property type="entry name" value="GcvT/YgfZ_C"/>
</dbReference>
<dbReference type="NCBIfam" id="NF001567">
    <property type="entry name" value="PRK00389.1"/>
    <property type="match status" value="1"/>
</dbReference>
<comment type="caution">
    <text evidence="15">The sequence shown here is derived from an EMBL/GenBank/DDBJ whole genome shotgun (WGS) entry which is preliminary data.</text>
</comment>
<feature type="transmembrane region" description="Helical" evidence="12">
    <location>
        <begin position="6"/>
        <end position="25"/>
    </location>
</feature>
<dbReference type="InterPro" id="IPR006222">
    <property type="entry name" value="GCVT_N"/>
</dbReference>
<keyword evidence="7 11" id="KW-0809">Transit peptide</keyword>
<dbReference type="Gene3D" id="2.40.30.110">
    <property type="entry name" value="Aminomethyltransferase beta-barrel domains"/>
    <property type="match status" value="1"/>
</dbReference>
<dbReference type="InterPro" id="IPR006223">
    <property type="entry name" value="GcvT"/>
</dbReference>
<comment type="subcellular location">
    <subcellularLocation>
        <location evidence="2 11">Mitochondrion</location>
    </subcellularLocation>
</comment>
<dbReference type="PANTHER" id="PTHR43757:SF16">
    <property type="entry name" value="AMINOMETHYLTRANSFERASE, MITOCHONDRIAL"/>
    <property type="match status" value="1"/>
</dbReference>
<dbReference type="SUPFAM" id="SSF101790">
    <property type="entry name" value="Aminomethyltransferase beta-barrel domain"/>
    <property type="match status" value="1"/>
</dbReference>
<evidence type="ECO:0000256" key="2">
    <source>
        <dbReference type="ARBA" id="ARBA00004173"/>
    </source>
</evidence>
<protein>
    <recommendedName>
        <fullName evidence="11">Aminomethyltransferase</fullName>
        <ecNumber evidence="11">2.1.2.10</ecNumber>
    </recommendedName>
    <alternativeName>
        <fullName evidence="11">Glycine cleavage system T protein</fullName>
    </alternativeName>
</protein>
<evidence type="ECO:0000256" key="4">
    <source>
        <dbReference type="ARBA" id="ARBA00011690"/>
    </source>
</evidence>
<dbReference type="Gene3D" id="4.10.1250.10">
    <property type="entry name" value="Aminomethyltransferase fragment"/>
    <property type="match status" value="1"/>
</dbReference>
<dbReference type="Pfam" id="PF01571">
    <property type="entry name" value="GCV_T"/>
    <property type="match status" value="1"/>
</dbReference>
<dbReference type="InterPro" id="IPR013977">
    <property type="entry name" value="GcvT_C"/>
</dbReference>
<dbReference type="GO" id="GO:0008483">
    <property type="term" value="F:transaminase activity"/>
    <property type="evidence" value="ECO:0007669"/>
    <property type="project" value="UniProtKB-KW"/>
</dbReference>
<keyword evidence="12" id="KW-1133">Transmembrane helix</keyword>
<evidence type="ECO:0000256" key="10">
    <source>
        <dbReference type="PIRSR" id="PIRSR006487-1"/>
    </source>
</evidence>
<evidence type="ECO:0000259" key="14">
    <source>
        <dbReference type="Pfam" id="PF08669"/>
    </source>
</evidence>
<dbReference type="EC" id="2.1.2.10" evidence="11"/>
<proteinExistence type="inferred from homology"/>
<organism evidence="15 16">
    <name type="scientific">Holothuria leucospilota</name>
    <name type="common">Black long sea cucumber</name>
    <name type="synonym">Mertensiothuria leucospilota</name>
    <dbReference type="NCBI Taxonomy" id="206669"/>
    <lineage>
        <taxon>Eukaryota</taxon>
        <taxon>Metazoa</taxon>
        <taxon>Echinodermata</taxon>
        <taxon>Eleutherozoa</taxon>
        <taxon>Echinozoa</taxon>
        <taxon>Holothuroidea</taxon>
        <taxon>Aspidochirotacea</taxon>
        <taxon>Aspidochirotida</taxon>
        <taxon>Holothuriidae</taxon>
        <taxon>Holothuria</taxon>
    </lineage>
</organism>
<evidence type="ECO:0000313" key="15">
    <source>
        <dbReference type="EMBL" id="KAJ8046870.1"/>
    </source>
</evidence>
<evidence type="ECO:0000256" key="8">
    <source>
        <dbReference type="ARBA" id="ARBA00023128"/>
    </source>
</evidence>
<dbReference type="GO" id="GO:0005960">
    <property type="term" value="C:glycine cleavage complex"/>
    <property type="evidence" value="ECO:0007669"/>
    <property type="project" value="InterPro"/>
</dbReference>
<name>A0A9Q1CL36_HOLLE</name>
<comment type="subunit">
    <text evidence="4 11">The glycine cleavage system is composed of four proteins: P, T, L and H.</text>
</comment>
<evidence type="ECO:0000256" key="9">
    <source>
        <dbReference type="ARBA" id="ARBA00047665"/>
    </source>
</evidence>
<dbReference type="FunFam" id="3.30.70.1400:FF:000001">
    <property type="entry name" value="Aminomethyltransferase"/>
    <property type="match status" value="1"/>
</dbReference>
<evidence type="ECO:0000256" key="5">
    <source>
        <dbReference type="ARBA" id="ARBA00022576"/>
    </source>
</evidence>
<dbReference type="PANTHER" id="PTHR43757">
    <property type="entry name" value="AMINOMETHYLTRANSFERASE"/>
    <property type="match status" value="1"/>
</dbReference>
<dbReference type="FunFam" id="2.40.30.110:FF:000002">
    <property type="entry name" value="Aminomethyltransferase"/>
    <property type="match status" value="1"/>
</dbReference>
<dbReference type="NCBIfam" id="TIGR00528">
    <property type="entry name" value="gcvT"/>
    <property type="match status" value="1"/>
</dbReference>
<dbReference type="InterPro" id="IPR027266">
    <property type="entry name" value="TrmE/GcvT-like"/>
</dbReference>
<dbReference type="FunFam" id="3.30.1360.120:FF:000014">
    <property type="entry name" value="Aminomethyltransferase"/>
    <property type="match status" value="1"/>
</dbReference>
<comment type="function">
    <text evidence="1 11">The glycine cleavage system catalyzes the degradation of glycine.</text>
</comment>
<dbReference type="Proteomes" id="UP001152320">
    <property type="component" value="Chromosome 2"/>
</dbReference>
<keyword evidence="5 11" id="KW-0032">Aminotransferase</keyword>
<evidence type="ECO:0000256" key="1">
    <source>
        <dbReference type="ARBA" id="ARBA00003631"/>
    </source>
</evidence>
<evidence type="ECO:0000256" key="11">
    <source>
        <dbReference type="RuleBase" id="RU003981"/>
    </source>
</evidence>
<dbReference type="GO" id="GO:0004047">
    <property type="term" value="F:aminomethyltransferase activity"/>
    <property type="evidence" value="ECO:0007669"/>
    <property type="project" value="UniProtKB-EC"/>
</dbReference>
<keyword evidence="12" id="KW-0472">Membrane</keyword>
<evidence type="ECO:0000256" key="12">
    <source>
        <dbReference type="SAM" id="Phobius"/>
    </source>
</evidence>
<keyword evidence="16" id="KW-1185">Reference proteome</keyword>
<comment type="similarity">
    <text evidence="3 11">Belongs to the GcvT family.</text>
</comment>
<dbReference type="GO" id="GO:0006546">
    <property type="term" value="P:glycine catabolic process"/>
    <property type="evidence" value="ECO:0007669"/>
    <property type="project" value="InterPro"/>
</dbReference>
<dbReference type="GO" id="GO:0005739">
    <property type="term" value="C:mitochondrion"/>
    <property type="evidence" value="ECO:0007669"/>
    <property type="project" value="UniProtKB-SubCell"/>
</dbReference>
<dbReference type="OrthoDB" id="10263536at2759"/>
<dbReference type="FunFam" id="4.10.1250.10:FF:000002">
    <property type="entry name" value="Aminomethyltransferase"/>
    <property type="match status" value="1"/>
</dbReference>
<evidence type="ECO:0000256" key="7">
    <source>
        <dbReference type="ARBA" id="ARBA00022946"/>
    </source>
</evidence>
<keyword evidence="8 11" id="KW-0496">Mitochondrion</keyword>
<sequence length="404" mass="44012">MHGPYIVHITVATCSAIMLLLIGMCDSLRGALKKTALYDFHVEHGAKMVPFAGWSMPVQYKDGILKEHRQCREHAAIFDVSHMLQSKMYGKDRVKFIESLTVADVEGFAENTGGLSLLMNDTGGIIDDLIINKTDQDYLYIVSNAGCADKDQAHVLERLKEFQAKGHDVTFEPILDMALVAIQGQAVAKVLQKGVDFDLSHLKFMNTTVSKVFGIDCRVTRCGYTGEDGVEISVPMNEAVSLVTKLLNSKVGSVQLAGLGARDSLRLEAGLCLYGNDIDDSTTPVEANLSWTIAKRRRKLADFPGASKVLTQLKEKPERRRVGLVSSGAPARHGATILDDAGATVGEVTSGCPSPVLKKNIMMGYVPLKLSKVGNKVSVKVRNKTVPAEVVKMPFVPTNYYTPK</sequence>
<evidence type="ECO:0000256" key="3">
    <source>
        <dbReference type="ARBA" id="ARBA00008609"/>
    </source>
</evidence>
<accession>A0A9Q1CL36</accession>
<dbReference type="AlphaFoldDB" id="A0A9Q1CL36"/>
<dbReference type="Gene3D" id="3.30.1360.120">
    <property type="entry name" value="Probable tRNA modification gtpase trme, domain 1"/>
    <property type="match status" value="1"/>
</dbReference>
<dbReference type="Pfam" id="PF08669">
    <property type="entry name" value="GCV_T_C"/>
    <property type="match status" value="1"/>
</dbReference>
<dbReference type="InterPro" id="IPR028896">
    <property type="entry name" value="GcvT/YgfZ/DmdA"/>
</dbReference>